<protein>
    <recommendedName>
        <fullName evidence="1">MULE transposase domain-containing protein</fullName>
    </recommendedName>
</protein>
<sequence length="387" mass="44462">MAAQITTSVKRKAMDNLFKPAPAIVEEVFLEELTPTPCPALSKPENLARAANRLRQRLRPADPTDLDFELDEENVPADFLRADVRVNERRHIILATKPQLEQLVKAKSWYMDATFKLVRKPFTQLLSINAFVRSGQYAKQVPLVFVLMSGKKKSDYRKVLRNIVDIVPAQPSVRRVVLDFERAMWSAVKSILPEVVIMGCAFLWTQAVWRKIQELGLSLPYIEDTGTHSYLRKLMALPFLPAIEIPSTFELLRLRANRDSLKALVAYIDSTWVYSSTFPPKDWSVYGQAILTNNDLEGWHNALNRRAGGRVHMPFYLLIQQLHKEAMLTAVQVRLVSDRKLRRIQRRVYRRLQAKIFDLWDEYASNAKTAAQLLKACSYLSGPVRRS</sequence>
<dbReference type="PANTHER" id="PTHR47160:SF10">
    <property type="entry name" value="MULE TRANSPOSASE DOMAIN-CONTAINING PROTEIN"/>
    <property type="match status" value="1"/>
</dbReference>
<accession>A0AAD9VGC2</accession>
<proteinExistence type="predicted"/>
<dbReference type="Proteomes" id="UP001249851">
    <property type="component" value="Unassembled WGS sequence"/>
</dbReference>
<reference evidence="2" key="1">
    <citation type="journal article" date="2023" name="G3 (Bethesda)">
        <title>Whole genome assembly and annotation of the endangered Caribbean coral Acropora cervicornis.</title>
        <authorList>
            <person name="Selwyn J.D."/>
            <person name="Vollmer S.V."/>
        </authorList>
    </citation>
    <scope>NUCLEOTIDE SEQUENCE</scope>
    <source>
        <strain evidence="2">K2</strain>
    </source>
</reference>
<organism evidence="2 3">
    <name type="scientific">Acropora cervicornis</name>
    <name type="common">Staghorn coral</name>
    <dbReference type="NCBI Taxonomy" id="6130"/>
    <lineage>
        <taxon>Eukaryota</taxon>
        <taxon>Metazoa</taxon>
        <taxon>Cnidaria</taxon>
        <taxon>Anthozoa</taxon>
        <taxon>Hexacorallia</taxon>
        <taxon>Scleractinia</taxon>
        <taxon>Astrocoeniina</taxon>
        <taxon>Acroporidae</taxon>
        <taxon>Acropora</taxon>
    </lineage>
</organism>
<evidence type="ECO:0000259" key="1">
    <source>
        <dbReference type="Pfam" id="PF10551"/>
    </source>
</evidence>
<dbReference type="EMBL" id="JARQWQ010000003">
    <property type="protein sequence ID" value="KAK2572870.1"/>
    <property type="molecule type" value="Genomic_DNA"/>
</dbReference>
<dbReference type="Pfam" id="PF10551">
    <property type="entry name" value="MULE"/>
    <property type="match status" value="1"/>
</dbReference>
<reference evidence="2" key="2">
    <citation type="journal article" date="2023" name="Science">
        <title>Genomic signatures of disease resistance in endangered staghorn corals.</title>
        <authorList>
            <person name="Vollmer S.V."/>
            <person name="Selwyn J.D."/>
            <person name="Despard B.A."/>
            <person name="Roesel C.L."/>
        </authorList>
    </citation>
    <scope>NUCLEOTIDE SEQUENCE</scope>
    <source>
        <strain evidence="2">K2</strain>
    </source>
</reference>
<dbReference type="AlphaFoldDB" id="A0AAD9VGC2"/>
<dbReference type="InterPro" id="IPR018289">
    <property type="entry name" value="MULE_transposase_dom"/>
</dbReference>
<gene>
    <name evidence="2" type="ORF">P5673_001871</name>
</gene>
<evidence type="ECO:0000313" key="3">
    <source>
        <dbReference type="Proteomes" id="UP001249851"/>
    </source>
</evidence>
<dbReference type="PANTHER" id="PTHR47160">
    <property type="entry name" value="PUTATIVE-RELATED"/>
    <property type="match status" value="1"/>
</dbReference>
<feature type="domain" description="MULE transposase" evidence="1">
    <location>
        <begin position="109"/>
        <end position="202"/>
    </location>
</feature>
<comment type="caution">
    <text evidence="2">The sequence shown here is derived from an EMBL/GenBank/DDBJ whole genome shotgun (WGS) entry which is preliminary data.</text>
</comment>
<keyword evidence="3" id="KW-1185">Reference proteome</keyword>
<name>A0AAD9VGC2_ACRCE</name>
<evidence type="ECO:0000313" key="2">
    <source>
        <dbReference type="EMBL" id="KAK2572870.1"/>
    </source>
</evidence>